<dbReference type="EMBL" id="PFXB01000011">
    <property type="protein sequence ID" value="PJA38468.1"/>
    <property type="molecule type" value="Genomic_DNA"/>
</dbReference>
<evidence type="ECO:0000256" key="3">
    <source>
        <dbReference type="ARBA" id="ARBA00021907"/>
    </source>
</evidence>
<evidence type="ECO:0000256" key="2">
    <source>
        <dbReference type="ARBA" id="ARBA00007379"/>
    </source>
</evidence>
<feature type="domain" description="ABC3 transporter permease C-terminal" evidence="12">
    <location>
        <begin position="175"/>
        <end position="292"/>
    </location>
</feature>
<evidence type="ECO:0000313" key="15">
    <source>
        <dbReference type="Proteomes" id="UP000230538"/>
    </source>
</evidence>
<evidence type="ECO:0000256" key="5">
    <source>
        <dbReference type="ARBA" id="ARBA00022618"/>
    </source>
</evidence>
<dbReference type="PIRSF" id="PIRSF003097">
    <property type="entry name" value="FtsX"/>
    <property type="match status" value="1"/>
</dbReference>
<protein>
    <recommendedName>
        <fullName evidence="3 10">Cell division protein FtsX</fullName>
    </recommendedName>
</protein>
<comment type="subcellular location">
    <subcellularLocation>
        <location evidence="1">Cell membrane</location>
        <topology evidence="1">Multi-pass membrane protein</topology>
    </subcellularLocation>
</comment>
<feature type="transmembrane region" description="Helical" evidence="11">
    <location>
        <begin position="171"/>
        <end position="197"/>
    </location>
</feature>
<dbReference type="PANTHER" id="PTHR47755:SF1">
    <property type="entry name" value="CELL DIVISION PROTEIN FTSX"/>
    <property type="match status" value="1"/>
</dbReference>
<keyword evidence="7 11" id="KW-1133">Transmembrane helix</keyword>
<organism evidence="14 15">
    <name type="scientific">candidate division WWE3 bacterium CG_4_9_14_3_um_filter_43_9</name>
    <dbReference type="NCBI Taxonomy" id="1975082"/>
    <lineage>
        <taxon>Bacteria</taxon>
        <taxon>Katanobacteria</taxon>
    </lineage>
</organism>
<feature type="transmembrane region" description="Helical" evidence="11">
    <location>
        <begin position="26"/>
        <end position="56"/>
    </location>
</feature>
<dbReference type="InterPro" id="IPR003838">
    <property type="entry name" value="ABC3_permease_C"/>
</dbReference>
<gene>
    <name evidence="14" type="ORF">CO181_00350</name>
</gene>
<dbReference type="Gene3D" id="3.30.70.3040">
    <property type="match status" value="1"/>
</dbReference>
<evidence type="ECO:0000256" key="11">
    <source>
        <dbReference type="SAM" id="Phobius"/>
    </source>
</evidence>
<dbReference type="AlphaFoldDB" id="A0A2M7WYW9"/>
<evidence type="ECO:0000259" key="12">
    <source>
        <dbReference type="Pfam" id="PF02687"/>
    </source>
</evidence>
<dbReference type="InterPro" id="IPR004513">
    <property type="entry name" value="FtsX"/>
</dbReference>
<evidence type="ECO:0000256" key="8">
    <source>
        <dbReference type="ARBA" id="ARBA00023136"/>
    </source>
</evidence>
<sequence length="296" mass="32546">MAFLSTTLRIFKNSTLHISRNPWHSIAAFLVLSLTLFLIAVFILVMMGMNVILSYFESQPQVTAFFRNESSEAEISNIKEKLEQTGEVAKIEYISKEEALVRFKEQNKDEPVLFEMVTAGMLPASLEVSATDIIYLPHLADILTHENAVEEVAFHQDVVETLQKWTNAIRIGGLVIGAIFIAASILIVLVTISMNIATRAEEIEIMRLVGASTSYIRWPFILEGILYGVISGILGVGAIFLLFPQISPPLSEFLAGIPVFPVPNAIFIKLLAVEIALGIFVGVLGSTIAVARKLKA</sequence>
<keyword evidence="8 10" id="KW-0472">Membrane</keyword>
<dbReference type="Pfam" id="PF18075">
    <property type="entry name" value="FtsX_ECD"/>
    <property type="match status" value="1"/>
</dbReference>
<feature type="domain" description="FtsX extracellular" evidence="13">
    <location>
        <begin position="61"/>
        <end position="152"/>
    </location>
</feature>
<dbReference type="InterPro" id="IPR040690">
    <property type="entry name" value="FtsX_ECD"/>
</dbReference>
<evidence type="ECO:0000256" key="10">
    <source>
        <dbReference type="PIRNR" id="PIRNR003097"/>
    </source>
</evidence>
<dbReference type="GO" id="GO:0005886">
    <property type="term" value="C:plasma membrane"/>
    <property type="evidence" value="ECO:0007669"/>
    <property type="project" value="UniProtKB-SubCell"/>
</dbReference>
<reference evidence="15" key="1">
    <citation type="submission" date="2017-09" db="EMBL/GenBank/DDBJ databases">
        <title>Depth-based differentiation of microbial function through sediment-hosted aquifers and enrichment of novel symbionts in the deep terrestrial subsurface.</title>
        <authorList>
            <person name="Probst A.J."/>
            <person name="Ladd B."/>
            <person name="Jarett J.K."/>
            <person name="Geller-Mcgrath D.E."/>
            <person name="Sieber C.M.K."/>
            <person name="Emerson J.B."/>
            <person name="Anantharaman K."/>
            <person name="Thomas B.C."/>
            <person name="Malmstrom R."/>
            <person name="Stieglmeier M."/>
            <person name="Klingl A."/>
            <person name="Woyke T."/>
            <person name="Ryan C.M."/>
            <person name="Banfield J.F."/>
        </authorList>
    </citation>
    <scope>NUCLEOTIDE SEQUENCE [LARGE SCALE GENOMIC DNA]</scope>
</reference>
<accession>A0A2M7WYW9</accession>
<keyword evidence="4 10" id="KW-1003">Cell membrane</keyword>
<evidence type="ECO:0000259" key="13">
    <source>
        <dbReference type="Pfam" id="PF18075"/>
    </source>
</evidence>
<keyword evidence="5 10" id="KW-0132">Cell division</keyword>
<comment type="caution">
    <text evidence="14">The sequence shown here is derived from an EMBL/GenBank/DDBJ whole genome shotgun (WGS) entry which is preliminary data.</text>
</comment>
<keyword evidence="9 10" id="KW-0131">Cell cycle</keyword>
<dbReference type="Pfam" id="PF02687">
    <property type="entry name" value="FtsX"/>
    <property type="match status" value="1"/>
</dbReference>
<keyword evidence="6 11" id="KW-0812">Transmembrane</keyword>
<feature type="transmembrane region" description="Helical" evidence="11">
    <location>
        <begin position="218"/>
        <end position="246"/>
    </location>
</feature>
<dbReference type="Proteomes" id="UP000230538">
    <property type="component" value="Unassembled WGS sequence"/>
</dbReference>
<evidence type="ECO:0000256" key="7">
    <source>
        <dbReference type="ARBA" id="ARBA00022989"/>
    </source>
</evidence>
<dbReference type="GO" id="GO:0051301">
    <property type="term" value="P:cell division"/>
    <property type="evidence" value="ECO:0007669"/>
    <property type="project" value="UniProtKB-KW"/>
</dbReference>
<dbReference type="PANTHER" id="PTHR47755">
    <property type="entry name" value="CELL DIVISION PROTEIN FTSX"/>
    <property type="match status" value="1"/>
</dbReference>
<evidence type="ECO:0000256" key="9">
    <source>
        <dbReference type="ARBA" id="ARBA00023306"/>
    </source>
</evidence>
<name>A0A2M7WYW9_UNCKA</name>
<proteinExistence type="inferred from homology"/>
<evidence type="ECO:0000256" key="6">
    <source>
        <dbReference type="ARBA" id="ARBA00022692"/>
    </source>
</evidence>
<evidence type="ECO:0000256" key="1">
    <source>
        <dbReference type="ARBA" id="ARBA00004651"/>
    </source>
</evidence>
<evidence type="ECO:0000256" key="4">
    <source>
        <dbReference type="ARBA" id="ARBA00022475"/>
    </source>
</evidence>
<comment type="similarity">
    <text evidence="2 10">Belongs to the ABC-4 integral membrane protein family. FtsX subfamily.</text>
</comment>
<feature type="transmembrane region" description="Helical" evidence="11">
    <location>
        <begin position="266"/>
        <end position="291"/>
    </location>
</feature>
<evidence type="ECO:0000313" key="14">
    <source>
        <dbReference type="EMBL" id="PJA38468.1"/>
    </source>
</evidence>